<accession>A0A975BTZ2</accession>
<dbReference type="Proteomes" id="UP000663722">
    <property type="component" value="Chromosome"/>
</dbReference>
<evidence type="ECO:0000313" key="2">
    <source>
        <dbReference type="EMBL" id="QTA91701.1"/>
    </source>
</evidence>
<organism evidence="2 3">
    <name type="scientific">Desulfonema magnum</name>
    <dbReference type="NCBI Taxonomy" id="45655"/>
    <lineage>
        <taxon>Bacteria</taxon>
        <taxon>Pseudomonadati</taxon>
        <taxon>Thermodesulfobacteriota</taxon>
        <taxon>Desulfobacteria</taxon>
        <taxon>Desulfobacterales</taxon>
        <taxon>Desulfococcaceae</taxon>
        <taxon>Desulfonema</taxon>
    </lineage>
</organism>
<dbReference type="KEGG" id="dmm:dnm_077750"/>
<reference evidence="2" key="1">
    <citation type="journal article" date="2021" name="Microb. Physiol.">
        <title>Proteogenomic Insights into the Physiology of Marine, Sulfate-Reducing, Filamentous Desulfonema limicola and Desulfonema magnum.</title>
        <authorList>
            <person name="Schnaars V."/>
            <person name="Wohlbrand L."/>
            <person name="Scheve S."/>
            <person name="Hinrichs C."/>
            <person name="Reinhardt R."/>
            <person name="Rabus R."/>
        </authorList>
    </citation>
    <scope>NUCLEOTIDE SEQUENCE</scope>
    <source>
        <strain evidence="2">4be13</strain>
    </source>
</reference>
<name>A0A975BTZ2_9BACT</name>
<dbReference type="RefSeq" id="WP_207679367.1">
    <property type="nucleotide sequence ID" value="NZ_CP061800.1"/>
</dbReference>
<evidence type="ECO:0000313" key="3">
    <source>
        <dbReference type="Proteomes" id="UP000663722"/>
    </source>
</evidence>
<evidence type="ECO:0000256" key="1">
    <source>
        <dbReference type="SAM" id="MobiDB-lite"/>
    </source>
</evidence>
<dbReference type="AlphaFoldDB" id="A0A975BTZ2"/>
<proteinExistence type="predicted"/>
<protein>
    <submittedName>
        <fullName evidence="2">Uncharacterized protein</fullName>
    </submittedName>
</protein>
<dbReference type="EMBL" id="CP061800">
    <property type="protein sequence ID" value="QTA91701.1"/>
    <property type="molecule type" value="Genomic_DNA"/>
</dbReference>
<feature type="region of interest" description="Disordered" evidence="1">
    <location>
        <begin position="1"/>
        <end position="81"/>
    </location>
</feature>
<gene>
    <name evidence="2" type="ORF">dnm_077750</name>
</gene>
<keyword evidence="3" id="KW-1185">Reference proteome</keyword>
<sequence>MQSWGPPGNLRYPHVSLRREKGMRISGQRTKSRRRSGSPAVLTSLLKGGDTDIKEGQSRVSGEDGEERTNLRGTCGSPSGS</sequence>